<dbReference type="CDD" id="cd00173">
    <property type="entry name" value="SH2"/>
    <property type="match status" value="1"/>
</dbReference>
<dbReference type="SUPFAM" id="SSF56112">
    <property type="entry name" value="Protein kinase-like (PK-like)"/>
    <property type="match status" value="1"/>
</dbReference>
<dbReference type="EMBL" id="GIBP01002495">
    <property type="protein sequence ID" value="NDV31464.1"/>
    <property type="molecule type" value="Transcribed_RNA"/>
</dbReference>
<dbReference type="GO" id="GO:0004674">
    <property type="term" value="F:protein serine/threonine kinase activity"/>
    <property type="evidence" value="ECO:0007669"/>
    <property type="project" value="TreeGrafter"/>
</dbReference>
<sequence length="419" mass="48262">MDELKLMRRLKHPNVVLLMGACLNDDNQIMIVTEFASRGDLKHCLNDIESLAQRIRMLQDVIVGLHWLQAYNIVHRDLKLDNLLVAEDYTVKITDFGLSIENDGQGYSRFGGNIKYSAPEILKERFVNKNHNYAYGERTDVYSFGLIWWQVLTKKNPFMDRPAKYPGKEGLVKFILEGHRPPLPKHWPDSLKTMIAACWAQQQNKRPTFRNILDKWEKLTLDLMCPDALGRAVCNSIWKDQKAKKSYEEVRTAFVENCTTGRLKDKDSALLSQLLCESAFDDTVSFARFCYAVGWFGPLDRNTNCAGFFARIRDLQSQNFFHGFMSDAKAEQILSNVFDSTSTPHPHYLLKYSLHSIGEFKLAYIDKNRKVNYVKIHNANGQWRIGQSPKICDNWKRVKSVCKQVLSIGAHVPKKSFVV</sequence>
<dbReference type="Pfam" id="PF07714">
    <property type="entry name" value="PK_Tyr_Ser-Thr"/>
    <property type="match status" value="1"/>
</dbReference>
<keyword evidence="3" id="KW-0067">ATP-binding</keyword>
<evidence type="ECO:0000256" key="1">
    <source>
        <dbReference type="ARBA" id="ARBA00022741"/>
    </source>
</evidence>
<reference evidence="5" key="1">
    <citation type="journal article" date="2020" name="J. Eukaryot. Microbiol.">
        <title>De novo Sequencing, Assembly and Annotation of the Transcriptome for the Free-Living Testate Amoeba Arcella intermedia.</title>
        <authorList>
            <person name="Ribeiro G.M."/>
            <person name="Porfirio-Sousa A.L."/>
            <person name="Maurer-Alcala X.X."/>
            <person name="Katz L.A."/>
            <person name="Lahr D.J.G."/>
        </authorList>
    </citation>
    <scope>NUCLEOTIDE SEQUENCE</scope>
</reference>
<evidence type="ECO:0000259" key="4">
    <source>
        <dbReference type="PROSITE" id="PS50011"/>
    </source>
</evidence>
<accession>A0A6B2L396</accession>
<name>A0A6B2L396_9EUKA</name>
<protein>
    <recommendedName>
        <fullName evidence="4">Protein kinase domain-containing protein</fullName>
    </recommendedName>
</protein>
<dbReference type="PRINTS" id="PR00109">
    <property type="entry name" value="TYRKINASE"/>
</dbReference>
<evidence type="ECO:0000313" key="5">
    <source>
        <dbReference type="EMBL" id="NDV31464.1"/>
    </source>
</evidence>
<feature type="domain" description="Protein kinase" evidence="4">
    <location>
        <begin position="1"/>
        <end position="221"/>
    </location>
</feature>
<dbReference type="InterPro" id="IPR011009">
    <property type="entry name" value="Kinase-like_dom_sf"/>
</dbReference>
<dbReference type="PANTHER" id="PTHR44329:SF298">
    <property type="entry name" value="MIXED LINEAGE KINASE DOMAIN-LIKE PROTEIN"/>
    <property type="match status" value="1"/>
</dbReference>
<dbReference type="InterPro" id="IPR000719">
    <property type="entry name" value="Prot_kinase_dom"/>
</dbReference>
<dbReference type="InterPro" id="IPR036860">
    <property type="entry name" value="SH2_dom_sf"/>
</dbReference>
<dbReference type="PROSITE" id="PS00108">
    <property type="entry name" value="PROTEIN_KINASE_ST"/>
    <property type="match status" value="1"/>
</dbReference>
<keyword evidence="2" id="KW-0808">Transferase</keyword>
<dbReference type="PROSITE" id="PS51257">
    <property type="entry name" value="PROKAR_LIPOPROTEIN"/>
    <property type="match status" value="1"/>
</dbReference>
<dbReference type="InterPro" id="IPR001245">
    <property type="entry name" value="Ser-Thr/Tyr_kinase_cat_dom"/>
</dbReference>
<dbReference type="Gene3D" id="1.10.510.10">
    <property type="entry name" value="Transferase(Phosphotransferase) domain 1"/>
    <property type="match status" value="1"/>
</dbReference>
<dbReference type="SUPFAM" id="SSF55550">
    <property type="entry name" value="SH2 domain"/>
    <property type="match status" value="1"/>
</dbReference>
<dbReference type="SMART" id="SM00220">
    <property type="entry name" value="S_TKc"/>
    <property type="match status" value="1"/>
</dbReference>
<keyword evidence="2" id="KW-0418">Kinase</keyword>
<dbReference type="Gene3D" id="3.30.505.10">
    <property type="entry name" value="SH2 domain"/>
    <property type="match status" value="1"/>
</dbReference>
<keyword evidence="1" id="KW-0547">Nucleotide-binding</keyword>
<dbReference type="PROSITE" id="PS50011">
    <property type="entry name" value="PROTEIN_KINASE_DOM"/>
    <property type="match status" value="1"/>
</dbReference>
<dbReference type="PANTHER" id="PTHR44329">
    <property type="entry name" value="SERINE/THREONINE-PROTEIN KINASE TNNI3K-RELATED"/>
    <property type="match status" value="1"/>
</dbReference>
<dbReference type="AlphaFoldDB" id="A0A6B2L396"/>
<proteinExistence type="predicted"/>
<evidence type="ECO:0000256" key="2">
    <source>
        <dbReference type="ARBA" id="ARBA00022777"/>
    </source>
</evidence>
<evidence type="ECO:0000256" key="3">
    <source>
        <dbReference type="ARBA" id="ARBA00022840"/>
    </source>
</evidence>
<dbReference type="InterPro" id="IPR051681">
    <property type="entry name" value="Ser/Thr_Kinases-Pseudokinases"/>
</dbReference>
<dbReference type="InterPro" id="IPR008271">
    <property type="entry name" value="Ser/Thr_kinase_AS"/>
</dbReference>
<organism evidence="5">
    <name type="scientific">Arcella intermedia</name>
    <dbReference type="NCBI Taxonomy" id="1963864"/>
    <lineage>
        <taxon>Eukaryota</taxon>
        <taxon>Amoebozoa</taxon>
        <taxon>Tubulinea</taxon>
        <taxon>Elardia</taxon>
        <taxon>Arcellinida</taxon>
        <taxon>Sphaerothecina</taxon>
        <taxon>Arcellidae</taxon>
        <taxon>Arcella</taxon>
    </lineage>
</organism>
<dbReference type="GO" id="GO:0005524">
    <property type="term" value="F:ATP binding"/>
    <property type="evidence" value="ECO:0007669"/>
    <property type="project" value="UniProtKB-KW"/>
</dbReference>